<dbReference type="RefSeq" id="WP_394847436.1">
    <property type="nucleotide sequence ID" value="NZ_CP089982.1"/>
</dbReference>
<evidence type="ECO:0008006" key="3">
    <source>
        <dbReference type="Google" id="ProtNLM"/>
    </source>
</evidence>
<evidence type="ECO:0000313" key="1">
    <source>
        <dbReference type="EMBL" id="WXA96821.1"/>
    </source>
</evidence>
<dbReference type="InterPro" id="IPR036624">
    <property type="entry name" value="Hcp1-lik_sf"/>
</dbReference>
<dbReference type="EMBL" id="CP089982">
    <property type="protein sequence ID" value="WXA96821.1"/>
    <property type="molecule type" value="Genomic_DNA"/>
</dbReference>
<name>A0ABZ2KDZ2_9BACT</name>
<gene>
    <name evidence="1" type="ORF">LZC95_08220</name>
</gene>
<reference evidence="1 2" key="1">
    <citation type="submission" date="2021-12" db="EMBL/GenBank/DDBJ databases">
        <title>Discovery of the Pendulisporaceae a myxobacterial family with distinct sporulation behavior and unique specialized metabolism.</title>
        <authorList>
            <person name="Garcia R."/>
            <person name="Popoff A."/>
            <person name="Bader C.D."/>
            <person name="Loehr J."/>
            <person name="Walesch S."/>
            <person name="Walt C."/>
            <person name="Boldt J."/>
            <person name="Bunk B."/>
            <person name="Haeckl F.J.F.P.J."/>
            <person name="Gunesch A.P."/>
            <person name="Birkelbach J."/>
            <person name="Nuebel U."/>
            <person name="Pietschmann T."/>
            <person name="Bach T."/>
            <person name="Mueller R."/>
        </authorList>
    </citation>
    <scope>NUCLEOTIDE SEQUENCE [LARGE SCALE GENOMIC DNA]</scope>
    <source>
        <strain evidence="1 2">MSr12523</strain>
    </source>
</reference>
<evidence type="ECO:0000313" key="2">
    <source>
        <dbReference type="Proteomes" id="UP001379533"/>
    </source>
</evidence>
<keyword evidence="2" id="KW-1185">Reference proteome</keyword>
<sequence>MNLENSISRNSIIEMELTGSKQGPFKSDKSRAGDNACLVVGYRFGIAVPHGTRSTTGGGLGVPQNGLTWIICQIKAFVAQCLTAVWGESEPLDVVLRVKRNDKSGKPETYMTVQLSKATIARLEFGVGAVEILLDKDTRCIADDDYGGIVAIGFVGEKINFDIEGSKAEFKQKAAGS</sequence>
<protein>
    <recommendedName>
        <fullName evidence="3">Type VI secretion system tube protein Hcp</fullName>
    </recommendedName>
</protein>
<dbReference type="Gene3D" id="2.30.110.20">
    <property type="entry name" value="Hcp1-like"/>
    <property type="match status" value="1"/>
</dbReference>
<proteinExistence type="predicted"/>
<accession>A0ABZ2KDZ2</accession>
<dbReference type="Proteomes" id="UP001379533">
    <property type="component" value="Chromosome"/>
</dbReference>
<organism evidence="1 2">
    <name type="scientific">Pendulispora brunnea</name>
    <dbReference type="NCBI Taxonomy" id="2905690"/>
    <lineage>
        <taxon>Bacteria</taxon>
        <taxon>Pseudomonadati</taxon>
        <taxon>Myxococcota</taxon>
        <taxon>Myxococcia</taxon>
        <taxon>Myxococcales</taxon>
        <taxon>Sorangiineae</taxon>
        <taxon>Pendulisporaceae</taxon>
        <taxon>Pendulispora</taxon>
    </lineage>
</organism>